<dbReference type="InterPro" id="IPR050855">
    <property type="entry name" value="NDM-1-like"/>
</dbReference>
<evidence type="ECO:0000313" key="3">
    <source>
        <dbReference type="Proteomes" id="UP000612362"/>
    </source>
</evidence>
<sequence>MPYRKQFEVIDEAFSGDSRVRVFRSAFAESEEKDLMEVDAYVIVTRDYLVICDTLLCPEDMRSLMQEMKGLVGKRQVLVVNSHADWDHAWGNCYFQGDEVAPILAHAFCRERMLTLEAQKGLDDYRGRFDCFQQVVLKQPTITFHDQMTIEGGDLTLQLLHTPGHQRDQIALWIPEIRLLLAFDAAEFPLPSLESAQAAPQMLNSLERMHALGPERVLTGHGKRNSPSILAHNLAYFREIERRARNLLSDGVYQTSDSELKNASALLDYSFEEAVAALEGPIEDEHFYRWVHDQNCRHILHWLSEQHM</sequence>
<dbReference type="InterPro" id="IPR036866">
    <property type="entry name" value="RibonucZ/Hydroxyglut_hydro"/>
</dbReference>
<protein>
    <recommendedName>
        <fullName evidence="1">Metallo-beta-lactamase domain-containing protein</fullName>
    </recommendedName>
</protein>
<dbReference type="Pfam" id="PF00753">
    <property type="entry name" value="Lactamase_B"/>
    <property type="match status" value="1"/>
</dbReference>
<dbReference type="PANTHER" id="PTHR42951">
    <property type="entry name" value="METALLO-BETA-LACTAMASE DOMAIN-CONTAINING"/>
    <property type="match status" value="1"/>
</dbReference>
<dbReference type="AlphaFoldDB" id="A0A8J3I175"/>
<dbReference type="SMART" id="SM00849">
    <property type="entry name" value="Lactamase_B"/>
    <property type="match status" value="1"/>
</dbReference>
<gene>
    <name evidence="2" type="ORF">KSX_30730</name>
</gene>
<keyword evidence="3" id="KW-1185">Reference proteome</keyword>
<dbReference type="EMBL" id="BNJF01000001">
    <property type="protein sequence ID" value="GHO44910.1"/>
    <property type="molecule type" value="Genomic_DNA"/>
</dbReference>
<dbReference type="InterPro" id="IPR001279">
    <property type="entry name" value="Metallo-B-lactamas"/>
</dbReference>
<proteinExistence type="predicted"/>
<dbReference type="SUPFAM" id="SSF56281">
    <property type="entry name" value="Metallo-hydrolase/oxidoreductase"/>
    <property type="match status" value="1"/>
</dbReference>
<comment type="caution">
    <text evidence="2">The sequence shown here is derived from an EMBL/GenBank/DDBJ whole genome shotgun (WGS) entry which is preliminary data.</text>
</comment>
<name>A0A8J3I175_9CHLR</name>
<accession>A0A8J3I175</accession>
<dbReference type="PANTHER" id="PTHR42951:SF4">
    <property type="entry name" value="ACYL-COENZYME A THIOESTERASE MBLAC2"/>
    <property type="match status" value="1"/>
</dbReference>
<feature type="domain" description="Metallo-beta-lactamase" evidence="1">
    <location>
        <begin position="37"/>
        <end position="221"/>
    </location>
</feature>
<evidence type="ECO:0000259" key="1">
    <source>
        <dbReference type="SMART" id="SM00849"/>
    </source>
</evidence>
<organism evidence="2 3">
    <name type="scientific">Ktedonospora formicarum</name>
    <dbReference type="NCBI Taxonomy" id="2778364"/>
    <lineage>
        <taxon>Bacteria</taxon>
        <taxon>Bacillati</taxon>
        <taxon>Chloroflexota</taxon>
        <taxon>Ktedonobacteria</taxon>
        <taxon>Ktedonobacterales</taxon>
        <taxon>Ktedonobacteraceae</taxon>
        <taxon>Ktedonospora</taxon>
    </lineage>
</organism>
<reference evidence="2" key="1">
    <citation type="submission" date="2020-10" db="EMBL/GenBank/DDBJ databases">
        <title>Taxonomic study of unclassified bacteria belonging to the class Ktedonobacteria.</title>
        <authorList>
            <person name="Yabe S."/>
            <person name="Wang C.M."/>
            <person name="Zheng Y."/>
            <person name="Sakai Y."/>
            <person name="Cavaletti L."/>
            <person name="Monciardini P."/>
            <person name="Donadio S."/>
        </authorList>
    </citation>
    <scope>NUCLEOTIDE SEQUENCE</scope>
    <source>
        <strain evidence="2">SOSP1-1</strain>
    </source>
</reference>
<evidence type="ECO:0000313" key="2">
    <source>
        <dbReference type="EMBL" id="GHO44910.1"/>
    </source>
</evidence>
<dbReference type="Proteomes" id="UP000612362">
    <property type="component" value="Unassembled WGS sequence"/>
</dbReference>
<dbReference type="RefSeq" id="WP_220194273.1">
    <property type="nucleotide sequence ID" value="NZ_BNJF01000001.1"/>
</dbReference>
<dbReference type="Gene3D" id="3.60.15.10">
    <property type="entry name" value="Ribonuclease Z/Hydroxyacylglutathione hydrolase-like"/>
    <property type="match status" value="1"/>
</dbReference>